<evidence type="ECO:0000256" key="2">
    <source>
        <dbReference type="ARBA" id="ARBA00012864"/>
    </source>
</evidence>
<dbReference type="PANTHER" id="PTHR42752:SF1">
    <property type="entry name" value="IMIDAZOLONEPROPIONASE-RELATED"/>
    <property type="match status" value="1"/>
</dbReference>
<dbReference type="InterPro" id="IPR032466">
    <property type="entry name" value="Metal_Hydrolase"/>
</dbReference>
<reference evidence="9" key="1">
    <citation type="submission" date="2018-05" db="EMBL/GenBank/DDBJ databases">
        <authorList>
            <person name="Lanie J.A."/>
            <person name="Ng W.-L."/>
            <person name="Kazmierczak K.M."/>
            <person name="Andrzejewski T.M."/>
            <person name="Davidsen T.M."/>
            <person name="Wayne K.J."/>
            <person name="Tettelin H."/>
            <person name="Glass J.I."/>
            <person name="Rusch D."/>
            <person name="Podicherti R."/>
            <person name="Tsui H.-C.T."/>
            <person name="Winkler M.E."/>
        </authorList>
    </citation>
    <scope>NUCLEOTIDE SEQUENCE</scope>
</reference>
<dbReference type="Gene3D" id="3.20.20.140">
    <property type="entry name" value="Metal-dependent hydrolases"/>
    <property type="match status" value="1"/>
</dbReference>
<organism evidence="9">
    <name type="scientific">marine metagenome</name>
    <dbReference type="NCBI Taxonomy" id="408172"/>
    <lineage>
        <taxon>unclassified sequences</taxon>
        <taxon>metagenomes</taxon>
        <taxon>ecological metagenomes</taxon>
    </lineage>
</organism>
<keyword evidence="7" id="KW-0408">Iron</keyword>
<protein>
    <recommendedName>
        <fullName evidence="2">imidazolonepropionase</fullName>
        <ecNumber evidence="2">3.5.2.7</ecNumber>
    </recommendedName>
</protein>
<name>A0A382AGX6_9ZZZZ</name>
<evidence type="ECO:0000313" key="9">
    <source>
        <dbReference type="EMBL" id="SVB00362.1"/>
    </source>
</evidence>
<dbReference type="InterPro" id="IPR005920">
    <property type="entry name" value="HutI"/>
</dbReference>
<evidence type="ECO:0000256" key="1">
    <source>
        <dbReference type="ARBA" id="ARBA00005023"/>
    </source>
</evidence>
<evidence type="ECO:0000256" key="7">
    <source>
        <dbReference type="ARBA" id="ARBA00023004"/>
    </source>
</evidence>
<dbReference type="HAMAP" id="MF_00372">
    <property type="entry name" value="HutI"/>
    <property type="match status" value="1"/>
</dbReference>
<dbReference type="SUPFAM" id="SSF51338">
    <property type="entry name" value="Composite domain of metallo-dependent hydrolases"/>
    <property type="match status" value="1"/>
</dbReference>
<keyword evidence="6" id="KW-0862">Zinc</keyword>
<dbReference type="AlphaFoldDB" id="A0A382AGX6"/>
<dbReference type="GO" id="GO:0019556">
    <property type="term" value="P:L-histidine catabolic process to glutamate and formamide"/>
    <property type="evidence" value="ECO:0007669"/>
    <property type="project" value="InterPro"/>
</dbReference>
<gene>
    <name evidence="9" type="ORF">METZ01_LOCUS153216</name>
</gene>
<dbReference type="GO" id="GO:0005737">
    <property type="term" value="C:cytoplasm"/>
    <property type="evidence" value="ECO:0007669"/>
    <property type="project" value="InterPro"/>
</dbReference>
<evidence type="ECO:0000256" key="3">
    <source>
        <dbReference type="ARBA" id="ARBA00022723"/>
    </source>
</evidence>
<keyword evidence="4" id="KW-0378">Hydrolase</keyword>
<sequence length="399" mass="43669">MKTKIINIGAVTTWSSDKNQLQTIRDVEIMVKDDKISDIRQQVSGADEEIDADGALITPGFVDSHTHPIFSGNRAGEFDMRVAGKSYEEIASAGGGIISSIKGVRDASEDQLFEECLEKVNYFLSHGTTTIEAKSGYGLTTEDELKSLRVIKRLNEVSKLDIIPTFMGAHAFPPEYENNHNGYIDLICSEMIPAVAREELAEYCDVFCERGYFSVENARKILKTAKKHGLKARLHADEFVDSGAAELAAELGAVSADHLMAVSDAGIKAMAEKGVIATLLPGTTLFLGKNKYAPGRKMIDSGCELALATDFNPGSCTIQSMPLIISLACLYCGLSIEEAFMATTWNGARALNREKELGVVSTGYQADLLFWELNEINEIPYWMGSDRILNVMKKGKLLE</sequence>
<dbReference type="PANTHER" id="PTHR42752">
    <property type="entry name" value="IMIDAZOLONEPROPIONASE"/>
    <property type="match status" value="1"/>
</dbReference>
<dbReference type="Pfam" id="PF01979">
    <property type="entry name" value="Amidohydro_1"/>
    <property type="match status" value="1"/>
</dbReference>
<dbReference type="GO" id="GO:0050480">
    <property type="term" value="F:imidazolonepropionase activity"/>
    <property type="evidence" value="ECO:0007669"/>
    <property type="project" value="UniProtKB-EC"/>
</dbReference>
<dbReference type="SUPFAM" id="SSF51556">
    <property type="entry name" value="Metallo-dependent hydrolases"/>
    <property type="match status" value="1"/>
</dbReference>
<dbReference type="Gene3D" id="2.30.40.10">
    <property type="entry name" value="Urease, subunit C, domain 1"/>
    <property type="match status" value="1"/>
</dbReference>
<evidence type="ECO:0000256" key="4">
    <source>
        <dbReference type="ARBA" id="ARBA00022801"/>
    </source>
</evidence>
<proteinExistence type="inferred from homology"/>
<dbReference type="EC" id="3.5.2.7" evidence="2"/>
<accession>A0A382AGX6</accession>
<keyword evidence="5" id="KW-0369">Histidine metabolism</keyword>
<dbReference type="FunFam" id="3.20.20.140:FF:000007">
    <property type="entry name" value="Imidazolonepropionase"/>
    <property type="match status" value="1"/>
</dbReference>
<dbReference type="InterPro" id="IPR011059">
    <property type="entry name" value="Metal-dep_hydrolase_composite"/>
</dbReference>
<dbReference type="CDD" id="cd01296">
    <property type="entry name" value="Imidazolone-5PH"/>
    <property type="match status" value="1"/>
</dbReference>
<dbReference type="InterPro" id="IPR006680">
    <property type="entry name" value="Amidohydro-rel"/>
</dbReference>
<evidence type="ECO:0000259" key="8">
    <source>
        <dbReference type="Pfam" id="PF01979"/>
    </source>
</evidence>
<comment type="pathway">
    <text evidence="1">Amino-acid degradation.</text>
</comment>
<keyword evidence="3" id="KW-0479">Metal-binding</keyword>
<evidence type="ECO:0000256" key="6">
    <source>
        <dbReference type="ARBA" id="ARBA00022833"/>
    </source>
</evidence>
<dbReference type="EMBL" id="UINC01025209">
    <property type="protein sequence ID" value="SVB00362.1"/>
    <property type="molecule type" value="Genomic_DNA"/>
</dbReference>
<dbReference type="NCBIfam" id="TIGR01224">
    <property type="entry name" value="hutI"/>
    <property type="match status" value="1"/>
</dbReference>
<evidence type="ECO:0000256" key="5">
    <source>
        <dbReference type="ARBA" id="ARBA00022808"/>
    </source>
</evidence>
<feature type="domain" description="Amidohydrolase-related" evidence="8">
    <location>
        <begin position="57"/>
        <end position="397"/>
    </location>
</feature>
<dbReference type="GO" id="GO:0046872">
    <property type="term" value="F:metal ion binding"/>
    <property type="evidence" value="ECO:0007669"/>
    <property type="project" value="UniProtKB-KW"/>
</dbReference>